<evidence type="ECO:0000256" key="2">
    <source>
        <dbReference type="SAM" id="Phobius"/>
    </source>
</evidence>
<proteinExistence type="predicted"/>
<feature type="compositionally biased region" description="Polar residues" evidence="1">
    <location>
        <begin position="514"/>
        <end position="527"/>
    </location>
</feature>
<dbReference type="EMBL" id="KZ819392">
    <property type="protein sequence ID" value="PWN41482.1"/>
    <property type="molecule type" value="Genomic_DNA"/>
</dbReference>
<feature type="region of interest" description="Disordered" evidence="1">
    <location>
        <begin position="463"/>
        <end position="494"/>
    </location>
</feature>
<feature type="region of interest" description="Disordered" evidence="1">
    <location>
        <begin position="223"/>
        <end position="242"/>
    </location>
</feature>
<dbReference type="Proteomes" id="UP000245783">
    <property type="component" value="Unassembled WGS sequence"/>
</dbReference>
<feature type="compositionally biased region" description="Basic and acidic residues" evidence="1">
    <location>
        <begin position="181"/>
        <end position="191"/>
    </location>
</feature>
<feature type="transmembrane region" description="Helical" evidence="2">
    <location>
        <begin position="31"/>
        <end position="51"/>
    </location>
</feature>
<dbReference type="GeneID" id="37032522"/>
<keyword evidence="2" id="KW-1133">Transmembrane helix</keyword>
<organism evidence="3 4">
    <name type="scientific">Ceraceosorus guamensis</name>
    <dbReference type="NCBI Taxonomy" id="1522189"/>
    <lineage>
        <taxon>Eukaryota</taxon>
        <taxon>Fungi</taxon>
        <taxon>Dikarya</taxon>
        <taxon>Basidiomycota</taxon>
        <taxon>Ustilaginomycotina</taxon>
        <taxon>Exobasidiomycetes</taxon>
        <taxon>Ceraceosorales</taxon>
        <taxon>Ceraceosoraceae</taxon>
        <taxon>Ceraceosorus</taxon>
    </lineage>
</organism>
<feature type="compositionally biased region" description="Polar residues" evidence="1">
    <location>
        <begin position="360"/>
        <end position="371"/>
    </location>
</feature>
<name>A0A316VVL0_9BASI</name>
<feature type="region of interest" description="Disordered" evidence="1">
    <location>
        <begin position="514"/>
        <end position="605"/>
    </location>
</feature>
<feature type="compositionally biased region" description="Low complexity" evidence="1">
    <location>
        <begin position="528"/>
        <end position="541"/>
    </location>
</feature>
<reference evidence="3 4" key="1">
    <citation type="journal article" date="2018" name="Mol. Biol. Evol.">
        <title>Broad Genomic Sampling Reveals a Smut Pathogenic Ancestry of the Fungal Clade Ustilaginomycotina.</title>
        <authorList>
            <person name="Kijpornyongpan T."/>
            <person name="Mondo S.J."/>
            <person name="Barry K."/>
            <person name="Sandor L."/>
            <person name="Lee J."/>
            <person name="Lipzen A."/>
            <person name="Pangilinan J."/>
            <person name="LaButti K."/>
            <person name="Hainaut M."/>
            <person name="Henrissat B."/>
            <person name="Grigoriev I.V."/>
            <person name="Spatafora J.W."/>
            <person name="Aime M.C."/>
        </authorList>
    </citation>
    <scope>NUCLEOTIDE SEQUENCE [LARGE SCALE GENOMIC DNA]</scope>
    <source>
        <strain evidence="3 4">MCA 4658</strain>
    </source>
</reference>
<accession>A0A316VVL0</accession>
<keyword evidence="2" id="KW-0812">Transmembrane</keyword>
<evidence type="ECO:0000313" key="3">
    <source>
        <dbReference type="EMBL" id="PWN41482.1"/>
    </source>
</evidence>
<feature type="region of interest" description="Disordered" evidence="1">
    <location>
        <begin position="286"/>
        <end position="384"/>
    </location>
</feature>
<evidence type="ECO:0000256" key="1">
    <source>
        <dbReference type="SAM" id="MobiDB-lite"/>
    </source>
</evidence>
<sequence>MVTDYEDVPQGKGLQSEKCSRAKRTTLASHVPQALLLLIGALLLVGSLVILQSNDGPSGTSDSCTDSTLSSVRPRLRCSIANVLKLRARYRINSNPSLGSIRRGITDGYSLATRALPFCCSGFDRGTSKASSKVYDEAHFERVEAEARLRFERENRRLAGMYEAARARHQQPRHHHGTIRSGDDNDGERPSLAKLAEDLPEMFEAAPLRKRSACGTAKTCAVRSAPASAKPTGSLPPGPDPTEPISALSRRTLAQLARNALRKPKPNMATKDPILRVWKPLSRFGRGMRSTASKGARKVGGWLKSNGARPVPETDGSFRGLSPRKSIASAPSPHRPSTTDPYDISSIMRELPEEGKVAPSSHSNRWSTSPLSPAGRPSKTLGELFKEDPVKHVIKREVSLDHTQPRGCAAHSCGDCKGAVPATVIAQHYFLKRRAPPLASTVTLQDVSTKAWRMLSDPMSVSNSARRMRQLGRSEESTKAACTKGSLEAGSPNKKALSRRGAIFSCLNRPEIVQQASRRPSSPLTFQSSLYSPRPSSLRPSATDMPAMARSHSESSIAMPEGRWSDDSEEAFYTPPASLSSSSSSRSPSGRSNGKARAKTKKASPVWVDKRIIPETLRRQARWRRVRRIARSNTLPRDAVDVAL</sequence>
<protein>
    <submittedName>
        <fullName evidence="3">Uncharacterized protein</fullName>
    </submittedName>
</protein>
<dbReference type="InParanoid" id="A0A316VVL0"/>
<keyword evidence="2" id="KW-0472">Membrane</keyword>
<feature type="compositionally biased region" description="Basic residues" evidence="1">
    <location>
        <begin position="167"/>
        <end position="178"/>
    </location>
</feature>
<evidence type="ECO:0000313" key="4">
    <source>
        <dbReference type="Proteomes" id="UP000245783"/>
    </source>
</evidence>
<dbReference type="AlphaFoldDB" id="A0A316VVL0"/>
<keyword evidence="4" id="KW-1185">Reference proteome</keyword>
<feature type="compositionally biased region" description="Low complexity" evidence="1">
    <location>
        <begin position="578"/>
        <end position="592"/>
    </location>
</feature>
<feature type="region of interest" description="Disordered" evidence="1">
    <location>
        <begin position="166"/>
        <end position="191"/>
    </location>
</feature>
<dbReference type="RefSeq" id="XP_025368642.1">
    <property type="nucleotide sequence ID" value="XM_025510652.1"/>
</dbReference>
<gene>
    <name evidence="3" type="ORF">IE81DRAFT_173651</name>
</gene>